<accession>A0A016RW17</accession>
<comment type="caution">
    <text evidence="1">The sequence shown here is derived from an EMBL/GenBank/DDBJ whole genome shotgun (WGS) entry which is preliminary data.</text>
</comment>
<sequence length="72" mass="8536">MYNYMQKPVIFIQRRNGDGGEECSKSPYEIESRRSTRPLHLYITFCVTFSMKWDTVVLSIRVDQNVEEARKS</sequence>
<name>A0A016RW17_9BILA</name>
<organism evidence="1 2">
    <name type="scientific">Ancylostoma ceylanicum</name>
    <dbReference type="NCBI Taxonomy" id="53326"/>
    <lineage>
        <taxon>Eukaryota</taxon>
        <taxon>Metazoa</taxon>
        <taxon>Ecdysozoa</taxon>
        <taxon>Nematoda</taxon>
        <taxon>Chromadorea</taxon>
        <taxon>Rhabditida</taxon>
        <taxon>Rhabditina</taxon>
        <taxon>Rhabditomorpha</taxon>
        <taxon>Strongyloidea</taxon>
        <taxon>Ancylostomatidae</taxon>
        <taxon>Ancylostomatinae</taxon>
        <taxon>Ancylostoma</taxon>
    </lineage>
</organism>
<reference evidence="2" key="1">
    <citation type="journal article" date="2015" name="Nat. Genet.">
        <title>The genome and transcriptome of the zoonotic hookworm Ancylostoma ceylanicum identify infection-specific gene families.</title>
        <authorList>
            <person name="Schwarz E.M."/>
            <person name="Hu Y."/>
            <person name="Antoshechkin I."/>
            <person name="Miller M.M."/>
            <person name="Sternberg P.W."/>
            <person name="Aroian R.V."/>
        </authorList>
    </citation>
    <scope>NUCLEOTIDE SEQUENCE</scope>
    <source>
        <strain evidence="2">HY135</strain>
    </source>
</reference>
<dbReference type="Proteomes" id="UP000024635">
    <property type="component" value="Unassembled WGS sequence"/>
</dbReference>
<dbReference type="EMBL" id="JARK01001694">
    <property type="protein sequence ID" value="EYB82518.1"/>
    <property type="molecule type" value="Genomic_DNA"/>
</dbReference>
<gene>
    <name evidence="1" type="primary">Acey_s0358.g3411</name>
    <name evidence="1" type="ORF">Y032_0358g3411</name>
</gene>
<proteinExistence type="predicted"/>
<protein>
    <submittedName>
        <fullName evidence="1">Uncharacterized protein</fullName>
    </submittedName>
</protein>
<evidence type="ECO:0000313" key="1">
    <source>
        <dbReference type="EMBL" id="EYB82518.1"/>
    </source>
</evidence>
<keyword evidence="2" id="KW-1185">Reference proteome</keyword>
<dbReference type="AlphaFoldDB" id="A0A016RW17"/>
<evidence type="ECO:0000313" key="2">
    <source>
        <dbReference type="Proteomes" id="UP000024635"/>
    </source>
</evidence>